<accession>A0ACC1H9I3</accession>
<reference evidence="1" key="1">
    <citation type="submission" date="2022-06" db="EMBL/GenBank/DDBJ databases">
        <title>Phylogenomic reconstructions and comparative analyses of Kickxellomycotina fungi.</title>
        <authorList>
            <person name="Reynolds N.K."/>
            <person name="Stajich J.E."/>
            <person name="Barry K."/>
            <person name="Grigoriev I.V."/>
            <person name="Crous P."/>
            <person name="Smith M.E."/>
        </authorList>
    </citation>
    <scope>NUCLEOTIDE SEQUENCE</scope>
    <source>
        <strain evidence="1">RSA 2271</strain>
    </source>
</reference>
<sequence>MTAVEPSAGNTSNAPVFGMRSSLGSSLSSTFGGGDLAASSSTGSLAFGSSSKFGGPGGISAFGVAAKSATDKAKDLFGEQAGNKGAGEGSFGMTSTSKPETGSTTTAFWAPAAEKKTAFDSLSKPEDNSKDKAQDGFKAAAAGFATAPSLISGSNISKPFETAAQASFKKQTMGQQENTEAAQQQTRAEAQERAKRRAEEQKLAAEMQYKEQVHQLIRSQYARTLETIND</sequence>
<organism evidence="1 2">
    <name type="scientific">Spiromyces aspiralis</name>
    <dbReference type="NCBI Taxonomy" id="68401"/>
    <lineage>
        <taxon>Eukaryota</taxon>
        <taxon>Fungi</taxon>
        <taxon>Fungi incertae sedis</taxon>
        <taxon>Zoopagomycota</taxon>
        <taxon>Kickxellomycotina</taxon>
        <taxon>Kickxellomycetes</taxon>
        <taxon>Kickxellales</taxon>
        <taxon>Kickxellaceae</taxon>
        <taxon>Spiromyces</taxon>
    </lineage>
</organism>
<dbReference type="EMBL" id="JAMZIH010008629">
    <property type="protein sequence ID" value="KAJ1671692.1"/>
    <property type="molecule type" value="Genomic_DNA"/>
</dbReference>
<comment type="caution">
    <text evidence="1">The sequence shown here is derived from an EMBL/GenBank/DDBJ whole genome shotgun (WGS) entry which is preliminary data.</text>
</comment>
<protein>
    <submittedName>
        <fullName evidence="1">Uncharacterized protein</fullName>
    </submittedName>
</protein>
<evidence type="ECO:0000313" key="1">
    <source>
        <dbReference type="EMBL" id="KAJ1671692.1"/>
    </source>
</evidence>
<dbReference type="Proteomes" id="UP001145114">
    <property type="component" value="Unassembled WGS sequence"/>
</dbReference>
<evidence type="ECO:0000313" key="2">
    <source>
        <dbReference type="Proteomes" id="UP001145114"/>
    </source>
</evidence>
<gene>
    <name evidence="1" type="ORF">EV182_007489</name>
</gene>
<keyword evidence="2" id="KW-1185">Reference proteome</keyword>
<proteinExistence type="predicted"/>
<feature type="non-terminal residue" evidence="1">
    <location>
        <position position="230"/>
    </location>
</feature>
<name>A0ACC1H9I3_9FUNG</name>